<dbReference type="PANTHER" id="PTHR28309">
    <property type="entry name" value="REQUIRED FOR EXCISION 1-B DOMAIN-CONTAINING PROTEIN"/>
    <property type="match status" value="1"/>
</dbReference>
<evidence type="ECO:0000313" key="3">
    <source>
        <dbReference type="EMBL" id="CAI5742230.1"/>
    </source>
</evidence>
<keyword evidence="4" id="KW-1185">Reference proteome</keyword>
<sequence length="211" mass="24194">MEFKECFSLLAARPPHTHEHCKEEGIDKEESLNLNDVGSQSKSDSEQAQDLTLLSPRQLIRTVYQLQETRVLIYNDFREGFQVHHKTQQFPAFCSAITDRFSTVSEQINCIEKLVREQMHQVTIAQLLRELQSEEKSKLLLTSAAMIEKMRLSDAVSQPEPDDSSVAFLRRSVENLTSNHTDCVVRINEILEDLRAESADLEDLCSQSNRK</sequence>
<gene>
    <name evidence="3" type="ORF">HBR001_LOCUS8876</name>
</gene>
<feature type="compositionally biased region" description="Polar residues" evidence="2">
    <location>
        <begin position="32"/>
        <end position="49"/>
    </location>
</feature>
<evidence type="ECO:0000313" key="4">
    <source>
        <dbReference type="Proteomes" id="UP001162031"/>
    </source>
</evidence>
<dbReference type="Proteomes" id="UP001162031">
    <property type="component" value="Unassembled WGS sequence"/>
</dbReference>
<keyword evidence="1" id="KW-0175">Coiled coil</keyword>
<dbReference type="Pfam" id="PF14966">
    <property type="entry name" value="DNA_repr_REX1B"/>
    <property type="match status" value="1"/>
</dbReference>
<dbReference type="InterPro" id="IPR039491">
    <property type="entry name" value="REX1-B"/>
</dbReference>
<evidence type="ECO:0000256" key="2">
    <source>
        <dbReference type="SAM" id="MobiDB-lite"/>
    </source>
</evidence>
<evidence type="ECO:0000256" key="1">
    <source>
        <dbReference type="SAM" id="Coils"/>
    </source>
</evidence>
<feature type="coiled-coil region" evidence="1">
    <location>
        <begin position="184"/>
        <end position="211"/>
    </location>
</feature>
<feature type="region of interest" description="Disordered" evidence="2">
    <location>
        <begin position="18"/>
        <end position="49"/>
    </location>
</feature>
<dbReference type="PANTHER" id="PTHR28309:SF1">
    <property type="entry name" value="REQUIRED FOR EXCISION 1-B DOMAIN-CONTAINING PROTEIN"/>
    <property type="match status" value="1"/>
</dbReference>
<comment type="caution">
    <text evidence="3">The sequence shown here is derived from an EMBL/GenBank/DDBJ whole genome shotgun (WGS) entry which is preliminary data.</text>
</comment>
<protein>
    <submittedName>
        <fullName evidence="3">Uncharacterized protein</fullName>
    </submittedName>
</protein>
<name>A0AAV0V2N0_HYABA</name>
<dbReference type="AlphaFoldDB" id="A0AAV0V2N0"/>
<feature type="compositionally biased region" description="Basic and acidic residues" evidence="2">
    <location>
        <begin position="18"/>
        <end position="31"/>
    </location>
</feature>
<dbReference type="EMBL" id="CANTFL010001465">
    <property type="protein sequence ID" value="CAI5742230.1"/>
    <property type="molecule type" value="Genomic_DNA"/>
</dbReference>
<proteinExistence type="predicted"/>
<accession>A0AAV0V2N0</accession>
<reference evidence="3" key="1">
    <citation type="submission" date="2022-12" db="EMBL/GenBank/DDBJ databases">
        <authorList>
            <person name="Webb A."/>
        </authorList>
    </citation>
    <scope>NUCLEOTIDE SEQUENCE</scope>
    <source>
        <strain evidence="3">Hp1</strain>
    </source>
</reference>
<organism evidence="3 4">
    <name type="scientific">Hyaloperonospora brassicae</name>
    <name type="common">Brassica downy mildew</name>
    <name type="synonym">Peronospora brassicae</name>
    <dbReference type="NCBI Taxonomy" id="162125"/>
    <lineage>
        <taxon>Eukaryota</taxon>
        <taxon>Sar</taxon>
        <taxon>Stramenopiles</taxon>
        <taxon>Oomycota</taxon>
        <taxon>Peronosporomycetes</taxon>
        <taxon>Peronosporales</taxon>
        <taxon>Peronosporaceae</taxon>
        <taxon>Hyaloperonospora</taxon>
    </lineage>
</organism>